<protein>
    <submittedName>
        <fullName evidence="2">RNA-dependent RNA polymerase</fullName>
    </submittedName>
</protein>
<evidence type="ECO:0000313" key="2">
    <source>
        <dbReference type="WBParaSite" id="maker-unitig_22014-snap-gene-0.1-mRNA-1"/>
    </source>
</evidence>
<accession>A0A1I8F671</accession>
<dbReference type="AlphaFoldDB" id="A0A1I8F671"/>
<name>A0A1I8F671_9PLAT</name>
<keyword evidence="1" id="KW-1185">Reference proteome</keyword>
<organism evidence="1 2">
    <name type="scientific">Macrostomum lignano</name>
    <dbReference type="NCBI Taxonomy" id="282301"/>
    <lineage>
        <taxon>Eukaryota</taxon>
        <taxon>Metazoa</taxon>
        <taxon>Spiralia</taxon>
        <taxon>Lophotrochozoa</taxon>
        <taxon>Platyhelminthes</taxon>
        <taxon>Rhabditophora</taxon>
        <taxon>Macrostomorpha</taxon>
        <taxon>Macrostomida</taxon>
        <taxon>Macrostomidae</taxon>
        <taxon>Macrostomum</taxon>
    </lineage>
</organism>
<sequence length="159" mass="17927">MGGNYSYLPSEPASNNFFCITFRVPDSIKVIDCDPPTLEIVRKAIARGYRRDCGKYDKYGSTRTFVLAGNPFKLLFFERTNEACVNYDSTVCCIALSGFDKFQLVNFPKQLLAKVADAVRRTWTLGIQEEMKDAYGSMEMKDERESLLLNAAEPGCGSW</sequence>
<reference evidence="2" key="1">
    <citation type="submission" date="2016-11" db="UniProtKB">
        <authorList>
            <consortium name="WormBaseParasite"/>
        </authorList>
    </citation>
    <scope>IDENTIFICATION</scope>
</reference>
<proteinExistence type="predicted"/>
<evidence type="ECO:0000313" key="1">
    <source>
        <dbReference type="Proteomes" id="UP000095280"/>
    </source>
</evidence>
<dbReference type="Proteomes" id="UP000095280">
    <property type="component" value="Unplaced"/>
</dbReference>
<dbReference type="WBParaSite" id="maker-unitig_22014-snap-gene-0.1-mRNA-1">
    <property type="protein sequence ID" value="maker-unitig_22014-snap-gene-0.1-mRNA-1"/>
    <property type="gene ID" value="maker-unitig_22014-snap-gene-0.1"/>
</dbReference>